<organism evidence="1 2">
    <name type="scientific">Mycobacterium kansasii</name>
    <dbReference type="NCBI Taxonomy" id="1768"/>
    <lineage>
        <taxon>Bacteria</taxon>
        <taxon>Bacillati</taxon>
        <taxon>Actinomycetota</taxon>
        <taxon>Actinomycetes</taxon>
        <taxon>Mycobacteriales</taxon>
        <taxon>Mycobacteriaceae</taxon>
        <taxon>Mycobacterium</taxon>
    </lineage>
</organism>
<dbReference type="Proteomes" id="UP000189229">
    <property type="component" value="Unassembled WGS sequence"/>
</dbReference>
<protein>
    <submittedName>
        <fullName evidence="1">Phage prohead protease, HK97 family</fullName>
    </submittedName>
</protein>
<gene>
    <name evidence="1" type="ORF">BZL30_3480</name>
</gene>
<comment type="caution">
    <text evidence="1">The sequence shown here is derived from an EMBL/GenBank/DDBJ whole genome shotgun (WGS) entry which is preliminary data.</text>
</comment>
<accession>A0A1V3XBA4</accession>
<dbReference type="GO" id="GO:0008233">
    <property type="term" value="F:peptidase activity"/>
    <property type="evidence" value="ECO:0007669"/>
    <property type="project" value="UniProtKB-KW"/>
</dbReference>
<dbReference type="AlphaFoldDB" id="A0A1V3XBA4"/>
<dbReference type="EMBL" id="MVBM01000003">
    <property type="protein sequence ID" value="OOK76514.1"/>
    <property type="molecule type" value="Genomic_DNA"/>
</dbReference>
<keyword evidence="1" id="KW-0378">Hydrolase</keyword>
<keyword evidence="1" id="KW-0645">Protease</keyword>
<name>A0A1V3XBA4_MYCKA</name>
<dbReference type="GO" id="GO:0006508">
    <property type="term" value="P:proteolysis"/>
    <property type="evidence" value="ECO:0007669"/>
    <property type="project" value="UniProtKB-KW"/>
</dbReference>
<evidence type="ECO:0000313" key="2">
    <source>
        <dbReference type="Proteomes" id="UP000189229"/>
    </source>
</evidence>
<proteinExistence type="predicted"/>
<sequence length="40" mass="4330">MFGTVVPYGEEITVRDFDGEYRERFAPGPFSAASLSAATS</sequence>
<evidence type="ECO:0000313" key="1">
    <source>
        <dbReference type="EMBL" id="OOK76514.1"/>
    </source>
</evidence>
<reference evidence="1 2" key="1">
    <citation type="submission" date="2017-02" db="EMBL/GenBank/DDBJ databases">
        <title>Complete genome sequences of Mycobacterium kansasii strains isolated from rhesus macaques.</title>
        <authorList>
            <person name="Panda A."/>
            <person name="Nagaraj S."/>
            <person name="Zhao X."/>
            <person name="Tettelin H."/>
            <person name="Detolla L.J."/>
        </authorList>
    </citation>
    <scope>NUCLEOTIDE SEQUENCE [LARGE SCALE GENOMIC DNA]</scope>
    <source>
        <strain evidence="1 2">11-3813</strain>
    </source>
</reference>